<dbReference type="AlphaFoldDB" id="A0A2P4XYS7"/>
<evidence type="ECO:0000313" key="2">
    <source>
        <dbReference type="Proteomes" id="UP000237271"/>
    </source>
</evidence>
<comment type="caution">
    <text evidence="1">The sequence shown here is derived from an EMBL/GenBank/DDBJ whole genome shotgun (WGS) entry which is preliminary data.</text>
</comment>
<name>A0A2P4XYS7_9STRA</name>
<proteinExistence type="predicted"/>
<keyword evidence="2" id="KW-1185">Reference proteome</keyword>
<dbReference type="PANTHER" id="PTHR36234:SF5">
    <property type="entry name" value="LYSYL ENDOPEPTIDASE"/>
    <property type="match status" value="1"/>
</dbReference>
<dbReference type="EMBL" id="NCKW01006831">
    <property type="protein sequence ID" value="POM70710.1"/>
    <property type="molecule type" value="Genomic_DNA"/>
</dbReference>
<gene>
    <name evidence="1" type="ORF">PHPALM_12812</name>
</gene>
<reference evidence="1 2" key="1">
    <citation type="journal article" date="2017" name="Genome Biol. Evol.">
        <title>Phytophthora megakarya and P. palmivora, closely related causal agents of cacao black pod rot, underwent increases in genome sizes and gene numbers by different mechanisms.</title>
        <authorList>
            <person name="Ali S.S."/>
            <person name="Shao J."/>
            <person name="Lary D.J."/>
            <person name="Kronmiller B."/>
            <person name="Shen D."/>
            <person name="Strem M.D."/>
            <person name="Amoako-Attah I."/>
            <person name="Akrofi A.Y."/>
            <person name="Begoude B.A."/>
            <person name="Ten Hoopen G.M."/>
            <person name="Coulibaly K."/>
            <person name="Kebe B.I."/>
            <person name="Melnick R.L."/>
            <person name="Guiltinan M.J."/>
            <person name="Tyler B.M."/>
            <person name="Meinhardt L.W."/>
            <person name="Bailey B.A."/>
        </authorList>
    </citation>
    <scope>NUCLEOTIDE SEQUENCE [LARGE SCALE GENOMIC DNA]</scope>
    <source>
        <strain evidence="2">sbr112.9</strain>
    </source>
</reference>
<evidence type="ECO:0000313" key="1">
    <source>
        <dbReference type="EMBL" id="POM70710.1"/>
    </source>
</evidence>
<dbReference type="PANTHER" id="PTHR36234">
    <property type="entry name" value="LYSYL ENDOPEPTIDASE"/>
    <property type="match status" value="1"/>
</dbReference>
<organism evidence="1 2">
    <name type="scientific">Phytophthora palmivora</name>
    <dbReference type="NCBI Taxonomy" id="4796"/>
    <lineage>
        <taxon>Eukaryota</taxon>
        <taxon>Sar</taxon>
        <taxon>Stramenopiles</taxon>
        <taxon>Oomycota</taxon>
        <taxon>Peronosporomycetes</taxon>
        <taxon>Peronosporales</taxon>
        <taxon>Peronosporaceae</taxon>
        <taxon>Phytophthora</taxon>
    </lineage>
</organism>
<dbReference type="Proteomes" id="UP000237271">
    <property type="component" value="Unassembled WGS sequence"/>
</dbReference>
<protein>
    <submittedName>
        <fullName evidence="1">Uncharacterized protein</fullName>
    </submittedName>
</protein>
<dbReference type="OrthoDB" id="10491356at2759"/>
<sequence length="74" mass="8226">MVAYKMELIHASEALDYALLKLPTDGAKIAQTYGYLRLKTRAGVVGEQLYIPQHPMGENKRIAVEDDYASNVAD</sequence>
<accession>A0A2P4XYS7</accession>